<dbReference type="InterPro" id="IPR036890">
    <property type="entry name" value="HATPase_C_sf"/>
</dbReference>
<accession>A0A8H6WM96</accession>
<dbReference type="EMBL" id="JACAZE010000001">
    <property type="protein sequence ID" value="KAF7322366.1"/>
    <property type="molecule type" value="Genomic_DNA"/>
</dbReference>
<name>A0A8H6WM96_MYCCL</name>
<sequence length="103" mass="11341">MAFTNFREKADMTKLIRSILDSYPAGSGILRELLQNSDDAKATTQASTFILDLRAHPNQKLVDSDLSGSQSAALLAINDTYFTAEDWEALRSLHSSSKTDDES</sequence>
<gene>
    <name evidence="2" type="ORF">HMN09_00014500</name>
</gene>
<dbReference type="InterPro" id="IPR058210">
    <property type="entry name" value="SACS/Nov_dom"/>
</dbReference>
<dbReference type="Pfam" id="PF25794">
    <property type="entry name" value="SACS"/>
    <property type="match status" value="1"/>
</dbReference>
<dbReference type="AlphaFoldDB" id="A0A8H6WM96"/>
<dbReference type="GO" id="GO:0030544">
    <property type="term" value="F:Hsp70 protein binding"/>
    <property type="evidence" value="ECO:0007669"/>
    <property type="project" value="TreeGrafter"/>
</dbReference>
<organism evidence="2 3">
    <name type="scientific">Mycena chlorophos</name>
    <name type="common">Agaric fungus</name>
    <name type="synonym">Agaricus chlorophos</name>
    <dbReference type="NCBI Taxonomy" id="658473"/>
    <lineage>
        <taxon>Eukaryota</taxon>
        <taxon>Fungi</taxon>
        <taxon>Dikarya</taxon>
        <taxon>Basidiomycota</taxon>
        <taxon>Agaricomycotina</taxon>
        <taxon>Agaricomycetes</taxon>
        <taxon>Agaricomycetidae</taxon>
        <taxon>Agaricales</taxon>
        <taxon>Marasmiineae</taxon>
        <taxon>Mycenaceae</taxon>
        <taxon>Mycena</taxon>
    </lineage>
</organism>
<feature type="domain" description="Sacsin/Nov" evidence="1">
    <location>
        <begin position="10"/>
        <end position="101"/>
    </location>
</feature>
<proteinExistence type="predicted"/>
<protein>
    <recommendedName>
        <fullName evidence="1">Sacsin/Nov domain-containing protein</fullName>
    </recommendedName>
</protein>
<evidence type="ECO:0000313" key="2">
    <source>
        <dbReference type="EMBL" id="KAF7322366.1"/>
    </source>
</evidence>
<evidence type="ECO:0000259" key="1">
    <source>
        <dbReference type="Pfam" id="PF25794"/>
    </source>
</evidence>
<dbReference type="InterPro" id="IPR052972">
    <property type="entry name" value="Sacsin_chaperone_reg"/>
</dbReference>
<dbReference type="Proteomes" id="UP000613580">
    <property type="component" value="Unassembled WGS sequence"/>
</dbReference>
<evidence type="ECO:0000313" key="3">
    <source>
        <dbReference type="Proteomes" id="UP000613580"/>
    </source>
</evidence>
<dbReference type="PANTHER" id="PTHR15600">
    <property type="entry name" value="SACSIN"/>
    <property type="match status" value="1"/>
</dbReference>
<dbReference type="PANTHER" id="PTHR15600:SF42">
    <property type="entry name" value="SACSIN"/>
    <property type="match status" value="1"/>
</dbReference>
<dbReference type="SUPFAM" id="SSF55874">
    <property type="entry name" value="ATPase domain of HSP90 chaperone/DNA topoisomerase II/histidine kinase"/>
    <property type="match status" value="1"/>
</dbReference>
<reference evidence="2" key="1">
    <citation type="submission" date="2020-05" db="EMBL/GenBank/DDBJ databases">
        <title>Mycena genomes resolve the evolution of fungal bioluminescence.</title>
        <authorList>
            <person name="Tsai I.J."/>
        </authorList>
    </citation>
    <scope>NUCLEOTIDE SEQUENCE</scope>
    <source>
        <strain evidence="2">110903Hualien_Pintung</strain>
    </source>
</reference>
<comment type="caution">
    <text evidence="2">The sequence shown here is derived from an EMBL/GenBank/DDBJ whole genome shotgun (WGS) entry which is preliminary data.</text>
</comment>
<dbReference type="OrthoDB" id="1262810at2759"/>
<keyword evidence="3" id="KW-1185">Reference proteome</keyword>